<feature type="binding site" evidence="11">
    <location>
        <position position="57"/>
    </location>
    <ligand>
        <name>substrate</name>
    </ligand>
</feature>
<evidence type="ECO:0000256" key="2">
    <source>
        <dbReference type="ARBA" id="ARBA00006997"/>
    </source>
</evidence>
<evidence type="ECO:0000313" key="13">
    <source>
        <dbReference type="Proteomes" id="UP000809829"/>
    </source>
</evidence>
<comment type="function">
    <text evidence="11">Catalyzes the specific phosphorylation of the 3-hydroxyl group of shikimic acid using ATP as a cosubstrate.</text>
</comment>
<dbReference type="RefSeq" id="WP_205182965.1">
    <property type="nucleotide sequence ID" value="NZ_JAFBFC010000001.1"/>
</dbReference>
<dbReference type="Proteomes" id="UP000809829">
    <property type="component" value="Unassembled WGS sequence"/>
</dbReference>
<sequence length="164" mass="18860">MKALYLVGFMGAGKTTISEELSAILEIPVIDTDQYIEQKTGRSIPQIFEESGEQAFRKLEKEILKELPTNDVIISTGGGVFVQEENRLWINKKGISFYLNCDWEELERRLIGDTSRPLVQKSNLDQLQALFEQRRPSYEQATYTIDTANKTIHEICIEMKELIK</sequence>
<dbReference type="PRINTS" id="PR01100">
    <property type="entry name" value="SHIKIMTKNASE"/>
</dbReference>
<name>A0ABS2QQ23_9BACI</name>
<dbReference type="InterPro" id="IPR031322">
    <property type="entry name" value="Shikimate/glucono_kinase"/>
</dbReference>
<comment type="catalytic activity">
    <reaction evidence="10 11">
        <text>shikimate + ATP = 3-phosphoshikimate + ADP + H(+)</text>
        <dbReference type="Rhea" id="RHEA:13121"/>
        <dbReference type="ChEBI" id="CHEBI:15378"/>
        <dbReference type="ChEBI" id="CHEBI:30616"/>
        <dbReference type="ChEBI" id="CHEBI:36208"/>
        <dbReference type="ChEBI" id="CHEBI:145989"/>
        <dbReference type="ChEBI" id="CHEBI:456216"/>
        <dbReference type="EC" id="2.7.1.71"/>
    </reaction>
</comment>
<evidence type="ECO:0000256" key="4">
    <source>
        <dbReference type="ARBA" id="ARBA00022605"/>
    </source>
</evidence>
<keyword evidence="11" id="KW-0460">Magnesium</keyword>
<dbReference type="PANTHER" id="PTHR21087">
    <property type="entry name" value="SHIKIMATE KINASE"/>
    <property type="match status" value="1"/>
</dbReference>
<evidence type="ECO:0000256" key="3">
    <source>
        <dbReference type="ARBA" id="ARBA00012154"/>
    </source>
</evidence>
<evidence type="ECO:0000256" key="6">
    <source>
        <dbReference type="ARBA" id="ARBA00022741"/>
    </source>
</evidence>
<organism evidence="12 13">
    <name type="scientific">Priestia iocasae</name>
    <dbReference type="NCBI Taxonomy" id="2291674"/>
    <lineage>
        <taxon>Bacteria</taxon>
        <taxon>Bacillati</taxon>
        <taxon>Bacillota</taxon>
        <taxon>Bacilli</taxon>
        <taxon>Bacillales</taxon>
        <taxon>Bacillaceae</taxon>
        <taxon>Priestia</taxon>
    </lineage>
</organism>
<keyword evidence="8 11" id="KW-0067">ATP-binding</keyword>
<evidence type="ECO:0000256" key="7">
    <source>
        <dbReference type="ARBA" id="ARBA00022777"/>
    </source>
</evidence>
<comment type="similarity">
    <text evidence="2 11">Belongs to the shikimate kinase family.</text>
</comment>
<dbReference type="InterPro" id="IPR000623">
    <property type="entry name" value="Shikimate_kinase/TSH1"/>
</dbReference>
<dbReference type="HAMAP" id="MF_00109">
    <property type="entry name" value="Shikimate_kinase"/>
    <property type="match status" value="1"/>
</dbReference>
<keyword evidence="11" id="KW-0479">Metal-binding</keyword>
<accession>A0ABS2QQ23</accession>
<evidence type="ECO:0000256" key="5">
    <source>
        <dbReference type="ARBA" id="ARBA00022679"/>
    </source>
</evidence>
<dbReference type="PROSITE" id="PS01128">
    <property type="entry name" value="SHIKIMATE_KINASE"/>
    <property type="match status" value="1"/>
</dbReference>
<evidence type="ECO:0000256" key="11">
    <source>
        <dbReference type="HAMAP-Rule" id="MF_00109"/>
    </source>
</evidence>
<keyword evidence="7 11" id="KW-0418">Kinase</keyword>
<keyword evidence="11" id="KW-0963">Cytoplasm</keyword>
<keyword evidence="4 11" id="KW-0028">Amino-acid biosynthesis</keyword>
<comment type="pathway">
    <text evidence="1 11">Metabolic intermediate biosynthesis; chorismate biosynthesis; chorismate from D-erythrose 4-phosphate and phosphoenolpyruvate: step 5/7.</text>
</comment>
<comment type="cofactor">
    <cofactor evidence="11">
        <name>Mg(2+)</name>
        <dbReference type="ChEBI" id="CHEBI:18420"/>
    </cofactor>
    <text evidence="11">Binds 1 Mg(2+) ion per subunit.</text>
</comment>
<comment type="caution">
    <text evidence="12">The sequence shown here is derived from an EMBL/GenBank/DDBJ whole genome shotgun (WGS) entry which is preliminary data.</text>
</comment>
<keyword evidence="9 11" id="KW-0057">Aromatic amino acid biosynthesis</keyword>
<feature type="binding site" evidence="11">
    <location>
        <position position="15"/>
    </location>
    <ligand>
        <name>Mg(2+)</name>
        <dbReference type="ChEBI" id="CHEBI:18420"/>
    </ligand>
</feature>
<comment type="caution">
    <text evidence="11">Lacks conserved residue(s) required for the propagation of feature annotation.</text>
</comment>
<evidence type="ECO:0000256" key="9">
    <source>
        <dbReference type="ARBA" id="ARBA00023141"/>
    </source>
</evidence>
<protein>
    <recommendedName>
        <fullName evidence="3 11">Shikimate kinase</fullName>
        <shortName evidence="11">SK</shortName>
        <ecNumber evidence="3 11">2.7.1.71</ecNumber>
    </recommendedName>
</protein>
<keyword evidence="6 11" id="KW-0547">Nucleotide-binding</keyword>
<proteinExistence type="inferred from homology"/>
<dbReference type="EC" id="2.7.1.71" evidence="3 11"/>
<dbReference type="CDD" id="cd00464">
    <property type="entry name" value="SK"/>
    <property type="match status" value="1"/>
</dbReference>
<dbReference type="SUPFAM" id="SSF52540">
    <property type="entry name" value="P-loop containing nucleoside triphosphate hydrolases"/>
    <property type="match status" value="1"/>
</dbReference>
<comment type="subcellular location">
    <subcellularLocation>
        <location evidence="11">Cytoplasm</location>
    </subcellularLocation>
</comment>
<comment type="subunit">
    <text evidence="11">Monomer.</text>
</comment>
<evidence type="ECO:0000256" key="10">
    <source>
        <dbReference type="ARBA" id="ARBA00048567"/>
    </source>
</evidence>
<evidence type="ECO:0000313" key="12">
    <source>
        <dbReference type="EMBL" id="MBM7701552.1"/>
    </source>
</evidence>
<keyword evidence="13" id="KW-1185">Reference proteome</keyword>
<dbReference type="Pfam" id="PF01202">
    <property type="entry name" value="SKI"/>
    <property type="match status" value="1"/>
</dbReference>
<keyword evidence="5 11" id="KW-0808">Transferase</keyword>
<feature type="binding site" evidence="11">
    <location>
        <position position="33"/>
    </location>
    <ligand>
        <name>substrate</name>
    </ligand>
</feature>
<feature type="binding site" evidence="11">
    <location>
        <position position="78"/>
    </location>
    <ligand>
        <name>substrate</name>
    </ligand>
</feature>
<feature type="binding site" evidence="11">
    <location>
        <begin position="11"/>
        <end position="16"/>
    </location>
    <ligand>
        <name>ATP</name>
        <dbReference type="ChEBI" id="CHEBI:30616"/>
    </ligand>
</feature>
<dbReference type="InterPro" id="IPR027417">
    <property type="entry name" value="P-loop_NTPase"/>
</dbReference>
<reference evidence="12 13" key="1">
    <citation type="submission" date="2021-01" db="EMBL/GenBank/DDBJ databases">
        <title>Genomic Encyclopedia of Type Strains, Phase IV (KMG-IV): sequencing the most valuable type-strain genomes for metagenomic binning, comparative biology and taxonomic classification.</title>
        <authorList>
            <person name="Goeker M."/>
        </authorList>
    </citation>
    <scope>NUCLEOTIDE SEQUENCE [LARGE SCALE GENOMIC DNA]</scope>
    <source>
        <strain evidence="12 13">DSM 104297</strain>
    </source>
</reference>
<dbReference type="PANTHER" id="PTHR21087:SF16">
    <property type="entry name" value="SHIKIMATE KINASE 1, CHLOROPLASTIC"/>
    <property type="match status" value="1"/>
</dbReference>
<dbReference type="EMBL" id="JAFBFC010000001">
    <property type="protein sequence ID" value="MBM7701552.1"/>
    <property type="molecule type" value="Genomic_DNA"/>
</dbReference>
<evidence type="ECO:0000256" key="1">
    <source>
        <dbReference type="ARBA" id="ARBA00004842"/>
    </source>
</evidence>
<gene>
    <name evidence="11" type="primary">aroK</name>
    <name evidence="12" type="ORF">JOC83_000378</name>
</gene>
<evidence type="ECO:0000256" key="8">
    <source>
        <dbReference type="ARBA" id="ARBA00022840"/>
    </source>
</evidence>
<dbReference type="GO" id="GO:0004765">
    <property type="term" value="F:shikimate kinase activity"/>
    <property type="evidence" value="ECO:0007669"/>
    <property type="project" value="UniProtKB-EC"/>
</dbReference>
<dbReference type="InterPro" id="IPR023000">
    <property type="entry name" value="Shikimate_kinase_CS"/>
</dbReference>
<feature type="binding site" evidence="11">
    <location>
        <position position="134"/>
    </location>
    <ligand>
        <name>substrate</name>
    </ligand>
</feature>
<feature type="binding site" evidence="11">
    <location>
        <position position="116"/>
    </location>
    <ligand>
        <name>ATP</name>
        <dbReference type="ChEBI" id="CHEBI:30616"/>
    </ligand>
</feature>
<dbReference type="Gene3D" id="3.40.50.300">
    <property type="entry name" value="P-loop containing nucleotide triphosphate hydrolases"/>
    <property type="match status" value="1"/>
</dbReference>